<dbReference type="EMBL" id="OU342829">
    <property type="protein sequence ID" value="CAG7580972.1"/>
    <property type="molecule type" value="Genomic_DNA"/>
</dbReference>
<dbReference type="GO" id="GO:0004139">
    <property type="term" value="F:deoxyribose-phosphate aldolase activity"/>
    <property type="evidence" value="ECO:0007669"/>
    <property type="project" value="UniProtKB-EC"/>
</dbReference>
<organism evidence="2">
    <name type="scientific">uncultured marine phage</name>
    <dbReference type="NCBI Taxonomy" id="707152"/>
    <lineage>
        <taxon>Viruses</taxon>
        <taxon>environmental samples</taxon>
    </lineage>
</organism>
<keyword evidence="1" id="KW-0963">Cytoplasm</keyword>
<dbReference type="Gene3D" id="3.20.20.70">
    <property type="entry name" value="Aldolase class I"/>
    <property type="match status" value="1"/>
</dbReference>
<dbReference type="GO" id="GO:0016052">
    <property type="term" value="P:carbohydrate catabolic process"/>
    <property type="evidence" value="ECO:0007669"/>
    <property type="project" value="TreeGrafter"/>
</dbReference>
<dbReference type="SUPFAM" id="SSF51569">
    <property type="entry name" value="Aldolase"/>
    <property type="match status" value="1"/>
</dbReference>
<dbReference type="Pfam" id="PF01791">
    <property type="entry name" value="DeoC"/>
    <property type="match status" value="1"/>
</dbReference>
<dbReference type="EC" id="4.1.2.4" evidence="2"/>
<keyword evidence="2" id="KW-0456">Lyase</keyword>
<reference evidence="2" key="1">
    <citation type="submission" date="2021-06" db="EMBL/GenBank/DDBJ databases">
        <authorList>
            <person name="Gannon L."/>
            <person name="Redgwell R T."/>
            <person name="Michniewski S."/>
            <person name="Harrison D C."/>
            <person name="Millard A."/>
        </authorList>
    </citation>
    <scope>NUCLEOTIDE SEQUENCE</scope>
</reference>
<gene>
    <name evidence="2" type="primary">deoC2</name>
    <name evidence="2" type="ORF">SLAVMIC_00619</name>
</gene>
<dbReference type="PIRSF" id="PIRSF001357">
    <property type="entry name" value="DeoC"/>
    <property type="match status" value="1"/>
</dbReference>
<dbReference type="PANTHER" id="PTHR10889:SF1">
    <property type="entry name" value="DEOXYRIBOSE-PHOSPHATE ALDOLASE"/>
    <property type="match status" value="1"/>
</dbReference>
<dbReference type="NCBIfam" id="TIGR00126">
    <property type="entry name" value="deoC"/>
    <property type="match status" value="1"/>
</dbReference>
<evidence type="ECO:0000256" key="1">
    <source>
        <dbReference type="ARBA" id="ARBA00022490"/>
    </source>
</evidence>
<dbReference type="PANTHER" id="PTHR10889">
    <property type="entry name" value="DEOXYRIBOSE-PHOSPHATE ALDOLASE"/>
    <property type="match status" value="1"/>
</dbReference>
<sequence length="232" mass="25255">MINKLLDSTYLKDDEAVAIQTIKDAIEYDFKLVMIKPEMVATAKKMIKQMKSDVLVGTVIDFPMGNGTTDDKLAGAMEAVKNRADELDFVSDYEAFKAGDLEKFVTDILECTKFGLENYKMVKWIIETGALSKEEIAEITKTIADVVTVNFPGQSQNVFVKTSTGFYKGTGATPEDVAIMKQNSGRLPIKASGGVYDMSDAEAVITAGATRIGTSRAKDIVSGIEADDKKGY</sequence>
<proteinExistence type="predicted"/>
<protein>
    <submittedName>
        <fullName evidence="2">Deoxyribose-phosphate aldolase 2</fullName>
        <ecNumber evidence="2">4.1.2.4</ecNumber>
    </submittedName>
</protein>
<name>A0A8D9C984_9VIRU</name>
<dbReference type="SMART" id="SM01133">
    <property type="entry name" value="DeoC"/>
    <property type="match status" value="1"/>
</dbReference>
<evidence type="ECO:0000313" key="2">
    <source>
        <dbReference type="EMBL" id="CAG7580972.1"/>
    </source>
</evidence>
<dbReference type="InterPro" id="IPR002915">
    <property type="entry name" value="DeoC/FbaB/LacD_aldolase"/>
</dbReference>
<dbReference type="InterPro" id="IPR013785">
    <property type="entry name" value="Aldolase_TIM"/>
</dbReference>
<accession>A0A8D9C984</accession>
<dbReference type="GO" id="GO:0009264">
    <property type="term" value="P:deoxyribonucleotide catabolic process"/>
    <property type="evidence" value="ECO:0007669"/>
    <property type="project" value="InterPro"/>
</dbReference>
<dbReference type="InterPro" id="IPR011343">
    <property type="entry name" value="DeoC"/>
</dbReference>